<feature type="domain" description="IclR-ED" evidence="5">
    <location>
        <begin position="72"/>
        <end position="253"/>
    </location>
</feature>
<dbReference type="PROSITE" id="PS51077">
    <property type="entry name" value="HTH_ICLR"/>
    <property type="match status" value="1"/>
</dbReference>
<evidence type="ECO:0000256" key="2">
    <source>
        <dbReference type="ARBA" id="ARBA00023125"/>
    </source>
</evidence>
<dbReference type="InterPro" id="IPR014757">
    <property type="entry name" value="Tscrpt_reg_IclR_C"/>
</dbReference>
<dbReference type="InterPro" id="IPR036388">
    <property type="entry name" value="WH-like_DNA-bd_sf"/>
</dbReference>
<keyword evidence="2" id="KW-0238">DNA-binding</keyword>
<evidence type="ECO:0000313" key="7">
    <source>
        <dbReference type="Proteomes" id="UP001144280"/>
    </source>
</evidence>
<dbReference type="InterPro" id="IPR005471">
    <property type="entry name" value="Tscrpt_reg_IclR_N"/>
</dbReference>
<dbReference type="Pfam" id="PF09339">
    <property type="entry name" value="HTH_IclR"/>
    <property type="match status" value="1"/>
</dbReference>
<dbReference type="InterPro" id="IPR050707">
    <property type="entry name" value="HTH_MetabolicPath_Reg"/>
</dbReference>
<evidence type="ECO:0000313" key="6">
    <source>
        <dbReference type="EMBL" id="GLI01612.1"/>
    </source>
</evidence>
<reference evidence="6" key="1">
    <citation type="submission" date="2022-12" db="EMBL/GenBank/DDBJ databases">
        <title>New Phytohabitans aurantiacus sp. RD004123 nov., an actinomycete isolated from soil.</title>
        <authorList>
            <person name="Triningsih D.W."/>
            <person name="Harunari E."/>
            <person name="Igarashi Y."/>
        </authorList>
    </citation>
    <scope>NUCLEOTIDE SEQUENCE</scope>
    <source>
        <strain evidence="6">RD004123</strain>
    </source>
</reference>
<dbReference type="SMART" id="SM00346">
    <property type="entry name" value="HTH_ICLR"/>
    <property type="match status" value="1"/>
</dbReference>
<dbReference type="PANTHER" id="PTHR30136">
    <property type="entry name" value="HELIX-TURN-HELIX TRANSCRIPTIONAL REGULATOR, ICLR FAMILY"/>
    <property type="match status" value="1"/>
</dbReference>
<gene>
    <name evidence="6" type="ORF">Pa4123_68880</name>
</gene>
<proteinExistence type="predicted"/>
<accession>A0ABQ5R613</accession>
<dbReference type="Gene3D" id="1.10.10.10">
    <property type="entry name" value="Winged helix-like DNA-binding domain superfamily/Winged helix DNA-binding domain"/>
    <property type="match status" value="1"/>
</dbReference>
<dbReference type="PROSITE" id="PS51078">
    <property type="entry name" value="ICLR_ED"/>
    <property type="match status" value="1"/>
</dbReference>
<keyword evidence="3" id="KW-0804">Transcription</keyword>
<dbReference type="PANTHER" id="PTHR30136:SF24">
    <property type="entry name" value="HTH-TYPE TRANSCRIPTIONAL REPRESSOR ALLR"/>
    <property type="match status" value="1"/>
</dbReference>
<organism evidence="6 7">
    <name type="scientific">Phytohabitans aurantiacus</name>
    <dbReference type="NCBI Taxonomy" id="3016789"/>
    <lineage>
        <taxon>Bacteria</taxon>
        <taxon>Bacillati</taxon>
        <taxon>Actinomycetota</taxon>
        <taxon>Actinomycetes</taxon>
        <taxon>Micromonosporales</taxon>
        <taxon>Micromonosporaceae</taxon>
    </lineage>
</organism>
<name>A0ABQ5R613_9ACTN</name>
<feature type="domain" description="HTH iclR-type" evidence="4">
    <location>
        <begin position="10"/>
        <end position="71"/>
    </location>
</feature>
<dbReference type="InterPro" id="IPR036390">
    <property type="entry name" value="WH_DNA-bd_sf"/>
</dbReference>
<keyword evidence="1" id="KW-0805">Transcription regulation</keyword>
<evidence type="ECO:0008006" key="8">
    <source>
        <dbReference type="Google" id="ProtNLM"/>
    </source>
</evidence>
<evidence type="ECO:0000259" key="5">
    <source>
        <dbReference type="PROSITE" id="PS51078"/>
    </source>
</evidence>
<dbReference type="RefSeq" id="WP_281902771.1">
    <property type="nucleotide sequence ID" value="NZ_BSDI01000047.1"/>
</dbReference>
<keyword evidence="7" id="KW-1185">Reference proteome</keyword>
<dbReference type="Gene3D" id="3.30.450.40">
    <property type="match status" value="1"/>
</dbReference>
<sequence>MTDPDRRRGVRSVERALDILSAFSAAHPRLQLAELAEAVGLPRPSAHRIAASLIDRGFLRQDPDGAYLLGIRLLELGSQVAQSSPITHLTEEPANELVRLTGETVLVAEVDWTDLSVVIIGKRAGDHPPPAISPVGRRMSLASGGLAKAILLALPPDELTAVLPRLRLAARTALTVVDPKRLRSAVEACRLTGYAVQSGEFLPGTAAAAAPVFVDGRVAGALAVVGASARFPRRRLDETGQLILRVLSRTQPV</sequence>
<evidence type="ECO:0000259" key="4">
    <source>
        <dbReference type="PROSITE" id="PS51077"/>
    </source>
</evidence>
<dbReference type="EMBL" id="BSDI01000047">
    <property type="protein sequence ID" value="GLI01612.1"/>
    <property type="molecule type" value="Genomic_DNA"/>
</dbReference>
<dbReference type="InterPro" id="IPR029016">
    <property type="entry name" value="GAF-like_dom_sf"/>
</dbReference>
<dbReference type="SUPFAM" id="SSF55781">
    <property type="entry name" value="GAF domain-like"/>
    <property type="match status" value="1"/>
</dbReference>
<comment type="caution">
    <text evidence="6">The sequence shown here is derived from an EMBL/GenBank/DDBJ whole genome shotgun (WGS) entry which is preliminary data.</text>
</comment>
<dbReference type="Pfam" id="PF01614">
    <property type="entry name" value="IclR_C"/>
    <property type="match status" value="1"/>
</dbReference>
<dbReference type="Proteomes" id="UP001144280">
    <property type="component" value="Unassembled WGS sequence"/>
</dbReference>
<protein>
    <recommendedName>
        <fullName evidence="8">IclR family transcriptional regulator</fullName>
    </recommendedName>
</protein>
<dbReference type="SUPFAM" id="SSF46785">
    <property type="entry name" value="Winged helix' DNA-binding domain"/>
    <property type="match status" value="1"/>
</dbReference>
<evidence type="ECO:0000256" key="1">
    <source>
        <dbReference type="ARBA" id="ARBA00023015"/>
    </source>
</evidence>
<evidence type="ECO:0000256" key="3">
    <source>
        <dbReference type="ARBA" id="ARBA00023163"/>
    </source>
</evidence>